<dbReference type="AlphaFoldDB" id="A0A1I6GZ58"/>
<keyword evidence="2" id="KW-1185">Reference proteome</keyword>
<reference evidence="2" key="1">
    <citation type="submission" date="2016-10" db="EMBL/GenBank/DDBJ databases">
        <authorList>
            <person name="Varghese N."/>
            <person name="Submissions S."/>
        </authorList>
    </citation>
    <scope>NUCLEOTIDE SEQUENCE [LARGE SCALE GENOMIC DNA]</scope>
    <source>
        <strain evidence="2">DSM 26879</strain>
    </source>
</reference>
<dbReference type="STRING" id="390270.SAMN04488005_2358"/>
<dbReference type="EMBL" id="FOYP01000001">
    <property type="protein sequence ID" value="SFR47351.1"/>
    <property type="molecule type" value="Genomic_DNA"/>
</dbReference>
<evidence type="ECO:0000313" key="2">
    <source>
        <dbReference type="Proteomes" id="UP000199478"/>
    </source>
</evidence>
<dbReference type="Proteomes" id="UP000199478">
    <property type="component" value="Unassembled WGS sequence"/>
</dbReference>
<gene>
    <name evidence="1" type="ORF">SAMN04488005_2358</name>
</gene>
<protein>
    <submittedName>
        <fullName evidence="1">Uncharacterized protein</fullName>
    </submittedName>
</protein>
<dbReference type="RefSeq" id="WP_090200099.1">
    <property type="nucleotide sequence ID" value="NZ_FOYP01000001.1"/>
</dbReference>
<sequence>MPSPSPVAPDIGHQATSLKRQIIQTEINALDGGDIRVAAANLLSDEEKKDFDRFIKEQVMLTAAVKNAMDNATSKEMERKFFSD</sequence>
<organism evidence="1 2">
    <name type="scientific">Yoonia tamlensis</name>
    <dbReference type="NCBI Taxonomy" id="390270"/>
    <lineage>
        <taxon>Bacteria</taxon>
        <taxon>Pseudomonadati</taxon>
        <taxon>Pseudomonadota</taxon>
        <taxon>Alphaproteobacteria</taxon>
        <taxon>Rhodobacterales</taxon>
        <taxon>Paracoccaceae</taxon>
        <taxon>Yoonia</taxon>
    </lineage>
</organism>
<evidence type="ECO:0000313" key="1">
    <source>
        <dbReference type="EMBL" id="SFR47351.1"/>
    </source>
</evidence>
<name>A0A1I6GZ58_9RHOB</name>
<dbReference type="OrthoDB" id="7222937at2"/>
<proteinExistence type="predicted"/>
<accession>A0A1I6GZ58</accession>